<reference evidence="5" key="1">
    <citation type="submission" date="2025-08" db="UniProtKB">
        <authorList>
            <consortium name="Ensembl"/>
        </authorList>
    </citation>
    <scope>IDENTIFICATION</scope>
</reference>
<dbReference type="GO" id="GO:0061511">
    <property type="term" value="P:centriole elongation"/>
    <property type="evidence" value="ECO:0007669"/>
    <property type="project" value="TreeGrafter"/>
</dbReference>
<accession>A0A8C4NKU5</accession>
<feature type="domain" description="Centromere protein J C-terminal" evidence="4">
    <location>
        <begin position="713"/>
        <end position="745"/>
    </location>
</feature>
<protein>
    <recommendedName>
        <fullName evidence="4">Centromere protein J C-terminal domain-containing protein</fullName>
    </recommendedName>
</protein>
<dbReference type="GO" id="GO:0015631">
    <property type="term" value="F:tubulin binding"/>
    <property type="evidence" value="ECO:0007669"/>
    <property type="project" value="TreeGrafter"/>
</dbReference>
<evidence type="ECO:0000313" key="6">
    <source>
        <dbReference type="Proteomes" id="UP000694388"/>
    </source>
</evidence>
<dbReference type="GO" id="GO:0005813">
    <property type="term" value="C:centrosome"/>
    <property type="evidence" value="ECO:0007669"/>
    <property type="project" value="TreeGrafter"/>
</dbReference>
<dbReference type="InterPro" id="IPR026581">
    <property type="entry name" value="TCP10L/CENPJ"/>
</dbReference>
<dbReference type="GO" id="GO:0005814">
    <property type="term" value="C:centriole"/>
    <property type="evidence" value="ECO:0007669"/>
    <property type="project" value="TreeGrafter"/>
</dbReference>
<dbReference type="InterPro" id="IPR047002">
    <property type="entry name" value="Tcp10_C_sf"/>
</dbReference>
<keyword evidence="6" id="KW-1185">Reference proteome</keyword>
<reference evidence="5" key="2">
    <citation type="submission" date="2025-09" db="UniProtKB">
        <authorList>
            <consortium name="Ensembl"/>
        </authorList>
    </citation>
    <scope>IDENTIFICATION</scope>
</reference>
<feature type="region of interest" description="Disordered" evidence="3">
    <location>
        <begin position="67"/>
        <end position="106"/>
    </location>
</feature>
<organism evidence="5 6">
    <name type="scientific">Eptatretus burgeri</name>
    <name type="common">Inshore hagfish</name>
    <dbReference type="NCBI Taxonomy" id="7764"/>
    <lineage>
        <taxon>Eukaryota</taxon>
        <taxon>Metazoa</taxon>
        <taxon>Chordata</taxon>
        <taxon>Craniata</taxon>
        <taxon>Vertebrata</taxon>
        <taxon>Cyclostomata</taxon>
        <taxon>Myxini</taxon>
        <taxon>Myxiniformes</taxon>
        <taxon>Myxinidae</taxon>
        <taxon>Eptatretinae</taxon>
        <taxon>Eptatretus</taxon>
    </lineage>
</organism>
<evidence type="ECO:0000313" key="5">
    <source>
        <dbReference type="Ensembl" id="ENSEBUP00000007678.1"/>
    </source>
</evidence>
<proteinExistence type="inferred from homology"/>
<evidence type="ECO:0000256" key="3">
    <source>
        <dbReference type="SAM" id="MobiDB-lite"/>
    </source>
</evidence>
<dbReference type="Gene3D" id="2.60.450.20">
    <property type="match status" value="1"/>
</dbReference>
<feature type="domain" description="Centromere protein J C-terminal" evidence="4">
    <location>
        <begin position="677"/>
        <end position="705"/>
    </location>
</feature>
<dbReference type="Ensembl" id="ENSEBUT00000008166.1">
    <property type="protein sequence ID" value="ENSEBUP00000007678.1"/>
    <property type="gene ID" value="ENSEBUG00000004996.1"/>
</dbReference>
<evidence type="ECO:0000256" key="1">
    <source>
        <dbReference type="ARBA" id="ARBA00005627"/>
    </source>
</evidence>
<keyword evidence="2" id="KW-0175">Coiled coil</keyword>
<evidence type="ECO:0000256" key="2">
    <source>
        <dbReference type="SAM" id="Coils"/>
    </source>
</evidence>
<dbReference type="AlphaFoldDB" id="A0A8C4NKU5"/>
<feature type="compositionally biased region" description="Basic and acidic residues" evidence="3">
    <location>
        <begin position="188"/>
        <end position="198"/>
    </location>
</feature>
<dbReference type="Proteomes" id="UP000694388">
    <property type="component" value="Unplaced"/>
</dbReference>
<sequence length="792" mass="89473">VFLRKGEGVARFGKNKENVPLGQNLARGARSSNDEGIEIAVDSRSAVEHRPFKQRNKLRGLQTQYFSKSTQSVATRPKPKPLQKKKKKNVSVLSNKSAHHGDPKGLERLSECSFELSFQQKIASWDSDQKRDAHELSEFELLEVKAALDASLHSNASFLLHLPEKCEGSEPLRRNSSTPLQATPQHAPEIDKSSKQKDCGLGGNRHYAEVMTNDVWTENIPVGGEKDKPGGCVTMVLPGMIDGKSDSKKADVNLNQCDLKTEGEQREDYCFLHESGGISNHNDAIVSSSDDDTTEDMFSDVSGVVEQNPGSEDAPDFDDDHTWLNDCQSEHNNDDDDHEDTLVEVSGGTSPAMGKALTRKVASVRMSEDLAESVSVSAHDQRCSPPTSQLIAKLFPALRPKLKPTIPLEKQQFESETIEDAVPSRLLHERLAQLEAEIARFRMENSTLARLRQTDRRENMTSEMEEFERYKNDELVKLEELKKEEMRKMRKERRVFEKYAAAARAIPDKQEREEMQALRKELAEVREEMQRREARSAVAQARLRDQVYTLTKENGELREESRRAEQLRLAARSKTVWTGRPRGGPSNVPKGSLAVPLSQVLDSQDDLFPLLFPLQLELVMQSGRHVITFPNGTRKEISADAKLLLITFFNGDVKQVFPDQRVVYYYAEAQTTQTTYPDGLEILQFPNKQMEKHYPDGTTEIVFPDETIKYLHPDGNEESIFPDGTIIRLNGDKVIEFDNGQREVHTIGFKRREYPDGTTKTVFADGRQETKYSSGRVRIKDCDGNVIFDDHA</sequence>
<dbReference type="PANTHER" id="PTHR10331">
    <property type="entry name" value="T COMPLEX PROTEIN 10"/>
    <property type="match status" value="1"/>
</dbReference>
<name>A0A8C4NKU5_EPTBU</name>
<feature type="domain" description="Centromere protein J C-terminal" evidence="4">
    <location>
        <begin position="748"/>
        <end position="779"/>
    </location>
</feature>
<feature type="compositionally biased region" description="Polar residues" evidence="3">
    <location>
        <begin position="174"/>
        <end position="184"/>
    </location>
</feature>
<dbReference type="InterPro" id="IPR009852">
    <property type="entry name" value="CENPJ_C_dom"/>
</dbReference>
<comment type="similarity">
    <text evidence="1">Belongs to the TCP10 family.</text>
</comment>
<dbReference type="GO" id="GO:0060271">
    <property type="term" value="P:cilium assembly"/>
    <property type="evidence" value="ECO:0007669"/>
    <property type="project" value="TreeGrafter"/>
</dbReference>
<feature type="region of interest" description="Disordered" evidence="3">
    <location>
        <begin position="168"/>
        <end position="198"/>
    </location>
</feature>
<dbReference type="PANTHER" id="PTHR10331:SF6">
    <property type="entry name" value="SPINDLE ASSEMBLY ABNORMAL 4"/>
    <property type="match status" value="1"/>
</dbReference>
<dbReference type="GeneTree" id="ENSGT00530000063927"/>
<feature type="compositionally biased region" description="Basic residues" evidence="3">
    <location>
        <begin position="77"/>
        <end position="89"/>
    </location>
</feature>
<feature type="coiled-coil region" evidence="2">
    <location>
        <begin position="424"/>
        <end position="570"/>
    </location>
</feature>
<dbReference type="Pfam" id="PF07202">
    <property type="entry name" value="Tcp10_C"/>
    <property type="match status" value="3"/>
</dbReference>
<evidence type="ECO:0000259" key="4">
    <source>
        <dbReference type="Pfam" id="PF07202"/>
    </source>
</evidence>